<feature type="signal peptide" evidence="1">
    <location>
        <begin position="1"/>
        <end position="25"/>
    </location>
</feature>
<dbReference type="EMBL" id="QNUL01000011">
    <property type="protein sequence ID" value="REA60400.1"/>
    <property type="molecule type" value="Genomic_DNA"/>
</dbReference>
<name>A0A3D8YD91_9BACT</name>
<comment type="caution">
    <text evidence="2">The sequence shown here is derived from an EMBL/GenBank/DDBJ whole genome shotgun (WGS) entry which is preliminary data.</text>
</comment>
<keyword evidence="3" id="KW-1185">Reference proteome</keyword>
<feature type="chain" id="PRO_5017778936" evidence="1">
    <location>
        <begin position="26"/>
        <end position="177"/>
    </location>
</feature>
<accession>A0A3D8YD91</accession>
<dbReference type="Proteomes" id="UP000256373">
    <property type="component" value="Unassembled WGS sequence"/>
</dbReference>
<proteinExistence type="predicted"/>
<evidence type="ECO:0000313" key="3">
    <source>
        <dbReference type="Proteomes" id="UP000256373"/>
    </source>
</evidence>
<gene>
    <name evidence="2" type="ORF">DSL64_14920</name>
</gene>
<keyword evidence="1" id="KW-0732">Signal</keyword>
<evidence type="ECO:0000256" key="1">
    <source>
        <dbReference type="SAM" id="SignalP"/>
    </source>
</evidence>
<organism evidence="2 3">
    <name type="scientific">Dyadobacter luteus</name>
    <dbReference type="NCBI Taxonomy" id="2259619"/>
    <lineage>
        <taxon>Bacteria</taxon>
        <taxon>Pseudomonadati</taxon>
        <taxon>Bacteroidota</taxon>
        <taxon>Cytophagia</taxon>
        <taxon>Cytophagales</taxon>
        <taxon>Spirosomataceae</taxon>
        <taxon>Dyadobacter</taxon>
    </lineage>
</organism>
<dbReference type="OrthoDB" id="666398at2"/>
<dbReference type="PROSITE" id="PS51257">
    <property type="entry name" value="PROKAR_LIPOPROTEIN"/>
    <property type="match status" value="1"/>
</dbReference>
<dbReference type="AlphaFoldDB" id="A0A3D8YD91"/>
<evidence type="ECO:0000313" key="2">
    <source>
        <dbReference type="EMBL" id="REA60400.1"/>
    </source>
</evidence>
<dbReference type="RefSeq" id="WP_115831715.1">
    <property type="nucleotide sequence ID" value="NZ_QNUL01000011.1"/>
</dbReference>
<sequence length="177" mass="19854">MMMKKSATSFLFLVLIGLLFSCSDAEPEFNSDLKKSEDVWKAFRESSGNTYRYTVSFQSWTGTGTETVISVAEGRVVRRAFRYTGIQNLPENFPEAELEWVENESELGKHEHSAAQPITLDEVYNKAKSEWLVKRNAAKTYFTAENAGMISSAGYVEDGCMDDCFRGIRITAITAGK</sequence>
<protein>
    <submittedName>
        <fullName evidence="2">Uncharacterized protein</fullName>
    </submittedName>
</protein>
<reference evidence="2 3" key="1">
    <citation type="submission" date="2018-07" db="EMBL/GenBank/DDBJ databases">
        <title>Dyadobacter roseus sp. nov., isolated from rose rhizosphere soil.</title>
        <authorList>
            <person name="Chen L."/>
        </authorList>
    </citation>
    <scope>NUCLEOTIDE SEQUENCE [LARGE SCALE GENOMIC DNA]</scope>
    <source>
        <strain evidence="2 3">RS19</strain>
    </source>
</reference>